<feature type="transmembrane region" description="Helical" evidence="1">
    <location>
        <begin position="64"/>
        <end position="89"/>
    </location>
</feature>
<evidence type="ECO:0000256" key="1">
    <source>
        <dbReference type="SAM" id="Phobius"/>
    </source>
</evidence>
<feature type="transmembrane region" description="Helical" evidence="1">
    <location>
        <begin position="101"/>
        <end position="123"/>
    </location>
</feature>
<proteinExistence type="predicted"/>
<accession>A0ABS1JGZ5</accession>
<keyword evidence="1" id="KW-0812">Transmembrane</keyword>
<dbReference type="Proteomes" id="UP000622707">
    <property type="component" value="Unassembled WGS sequence"/>
</dbReference>
<feature type="transmembrane region" description="Helical" evidence="1">
    <location>
        <begin position="25"/>
        <end position="44"/>
    </location>
</feature>
<keyword evidence="1" id="KW-1133">Transmembrane helix</keyword>
<dbReference type="EMBL" id="JAEQND010000001">
    <property type="protein sequence ID" value="MBL0423503.1"/>
    <property type="molecule type" value="Genomic_DNA"/>
</dbReference>
<keyword evidence="3" id="KW-1185">Reference proteome</keyword>
<dbReference type="InterPro" id="IPR018750">
    <property type="entry name" value="DUF2306_membrane"/>
</dbReference>
<feature type="transmembrane region" description="Helical" evidence="1">
    <location>
        <begin position="129"/>
        <end position="148"/>
    </location>
</feature>
<keyword evidence="1" id="KW-0472">Membrane</keyword>
<feature type="transmembrane region" description="Helical" evidence="1">
    <location>
        <begin position="190"/>
        <end position="214"/>
    </location>
</feature>
<organism evidence="2 3">
    <name type="scientific">Ramlibacter alkalitolerans</name>
    <dbReference type="NCBI Taxonomy" id="2039631"/>
    <lineage>
        <taxon>Bacteria</taxon>
        <taxon>Pseudomonadati</taxon>
        <taxon>Pseudomonadota</taxon>
        <taxon>Betaproteobacteria</taxon>
        <taxon>Burkholderiales</taxon>
        <taxon>Comamonadaceae</taxon>
        <taxon>Ramlibacter</taxon>
    </lineage>
</organism>
<comment type="caution">
    <text evidence="2">The sequence shown here is derived from an EMBL/GenBank/DDBJ whole genome shotgun (WGS) entry which is preliminary data.</text>
</comment>
<name>A0ABS1JGZ5_9BURK</name>
<protein>
    <submittedName>
        <fullName evidence="2">DUF2306 domain-containing protein</fullName>
    </submittedName>
</protein>
<reference evidence="2 3" key="1">
    <citation type="journal article" date="2017" name="Int. J. Syst. Evol. Microbiol.">
        <title>Ramlibacter alkalitolerans sp. nov., alkali-tolerant bacterium isolated from soil of ginseng.</title>
        <authorList>
            <person name="Lee D.H."/>
            <person name="Cha C.J."/>
        </authorList>
    </citation>
    <scope>NUCLEOTIDE SEQUENCE [LARGE SCALE GENOMIC DNA]</scope>
    <source>
        <strain evidence="2 3">KACC 19305</strain>
    </source>
</reference>
<evidence type="ECO:0000313" key="2">
    <source>
        <dbReference type="EMBL" id="MBL0423503.1"/>
    </source>
</evidence>
<feature type="transmembrane region" description="Helical" evidence="1">
    <location>
        <begin position="160"/>
        <end position="178"/>
    </location>
</feature>
<evidence type="ECO:0000313" key="3">
    <source>
        <dbReference type="Proteomes" id="UP000622707"/>
    </source>
</evidence>
<sequence>MRYATEAHVIEGHAGHPLPRWPSSFLLLALGVLAGMTALVFLVVELPLLLGRNPAWSARIGPYAGILHVHAACGVLALFSGPLQFVPWVRQAHPALHRALGHAYLAAIAVAGPLAVWVAVFHADPQEGLAATVQGVLWMCTSATALMAVRRRDLATHRLWMARSYALTFTFVLHRYVIEILGLRLPADLGGTAAFIWLLTIGVIFVSDSIVAFYRPAKQPLTTAG</sequence>
<dbReference type="RefSeq" id="WP_201686757.1">
    <property type="nucleotide sequence ID" value="NZ_JAEQND010000001.1"/>
</dbReference>
<dbReference type="Pfam" id="PF10067">
    <property type="entry name" value="DUF2306"/>
    <property type="match status" value="1"/>
</dbReference>
<gene>
    <name evidence="2" type="ORF">JI746_00150</name>
</gene>